<dbReference type="GO" id="GO:0004834">
    <property type="term" value="F:tryptophan synthase activity"/>
    <property type="evidence" value="ECO:0007669"/>
    <property type="project" value="UniProtKB-UniRule"/>
</dbReference>
<comment type="pathway">
    <text evidence="2 9">Amino-acid biosynthesis; L-tryptophan biosynthesis; L-tryptophan from chorismate: step 5/5.</text>
</comment>
<comment type="subunit">
    <text evidence="3 9">Tetramer of two alpha and two beta chains.</text>
</comment>
<evidence type="ECO:0000256" key="4">
    <source>
        <dbReference type="ARBA" id="ARBA00022605"/>
    </source>
</evidence>
<evidence type="ECO:0000256" key="10">
    <source>
        <dbReference type="RuleBase" id="RU003662"/>
    </source>
</evidence>
<dbReference type="InterPro" id="IPR002028">
    <property type="entry name" value="Trp_synthase_suA"/>
</dbReference>
<dbReference type="PANTHER" id="PTHR43406:SF1">
    <property type="entry name" value="TRYPTOPHAN SYNTHASE ALPHA CHAIN, CHLOROPLASTIC"/>
    <property type="match status" value="1"/>
</dbReference>
<organism evidence="11 12">
    <name type="scientific">Persicobacter diffluens</name>
    <dbReference type="NCBI Taxonomy" id="981"/>
    <lineage>
        <taxon>Bacteria</taxon>
        <taxon>Pseudomonadati</taxon>
        <taxon>Bacteroidota</taxon>
        <taxon>Cytophagia</taxon>
        <taxon>Cytophagales</taxon>
        <taxon>Persicobacteraceae</taxon>
        <taxon>Persicobacter</taxon>
    </lineage>
</organism>
<dbReference type="PANTHER" id="PTHR43406">
    <property type="entry name" value="TRYPTOPHAN SYNTHASE, ALPHA CHAIN"/>
    <property type="match status" value="1"/>
</dbReference>
<proteinExistence type="inferred from homology"/>
<reference evidence="11 12" key="1">
    <citation type="submission" date="2021-12" db="EMBL/GenBank/DDBJ databases">
        <title>Genome sequencing of bacteria with rrn-lacking chromosome and rrn-plasmid.</title>
        <authorList>
            <person name="Anda M."/>
            <person name="Iwasaki W."/>
        </authorList>
    </citation>
    <scope>NUCLEOTIDE SEQUENCE [LARGE SCALE GENOMIC DNA]</scope>
    <source>
        <strain evidence="11 12">NBRC 15940</strain>
    </source>
</reference>
<accession>A0AAN4VXW9</accession>
<dbReference type="Proteomes" id="UP001310022">
    <property type="component" value="Unassembled WGS sequence"/>
</dbReference>
<dbReference type="GO" id="GO:0005829">
    <property type="term" value="C:cytosol"/>
    <property type="evidence" value="ECO:0007669"/>
    <property type="project" value="TreeGrafter"/>
</dbReference>
<comment type="function">
    <text evidence="1 9">The alpha subunit is responsible for the aldol cleavage of indoleglycerol phosphate to indole and glyceraldehyde 3-phosphate.</text>
</comment>
<gene>
    <name evidence="9 11" type="primary">trpA</name>
    <name evidence="11" type="ORF">PEDI_16330</name>
</gene>
<name>A0AAN4VXW9_9BACT</name>
<dbReference type="EC" id="4.2.1.20" evidence="9"/>
<keyword evidence="6 9" id="KW-0057">Aromatic amino acid biosynthesis</keyword>
<dbReference type="Gene3D" id="3.20.20.70">
    <property type="entry name" value="Aldolase class I"/>
    <property type="match status" value="1"/>
</dbReference>
<evidence type="ECO:0000256" key="8">
    <source>
        <dbReference type="ARBA" id="ARBA00049047"/>
    </source>
</evidence>
<protein>
    <recommendedName>
        <fullName evidence="9">Tryptophan synthase alpha chain</fullName>
        <ecNumber evidence="9">4.2.1.20</ecNumber>
    </recommendedName>
</protein>
<evidence type="ECO:0000256" key="7">
    <source>
        <dbReference type="ARBA" id="ARBA00023239"/>
    </source>
</evidence>
<keyword evidence="12" id="KW-1185">Reference proteome</keyword>
<comment type="catalytic activity">
    <reaction evidence="8 9">
        <text>(1S,2R)-1-C-(indol-3-yl)glycerol 3-phosphate + L-serine = D-glyceraldehyde 3-phosphate + L-tryptophan + H2O</text>
        <dbReference type="Rhea" id="RHEA:10532"/>
        <dbReference type="ChEBI" id="CHEBI:15377"/>
        <dbReference type="ChEBI" id="CHEBI:33384"/>
        <dbReference type="ChEBI" id="CHEBI:57912"/>
        <dbReference type="ChEBI" id="CHEBI:58866"/>
        <dbReference type="ChEBI" id="CHEBI:59776"/>
        <dbReference type="EC" id="4.2.1.20"/>
    </reaction>
</comment>
<evidence type="ECO:0000256" key="1">
    <source>
        <dbReference type="ARBA" id="ARBA00003365"/>
    </source>
</evidence>
<comment type="caution">
    <text evidence="11">The sequence shown here is derived from an EMBL/GenBank/DDBJ whole genome shotgun (WGS) entry which is preliminary data.</text>
</comment>
<keyword evidence="7 9" id="KW-0456">Lyase</keyword>
<evidence type="ECO:0000313" key="11">
    <source>
        <dbReference type="EMBL" id="GJM61081.1"/>
    </source>
</evidence>
<dbReference type="PROSITE" id="PS00167">
    <property type="entry name" value="TRP_SYNTHASE_ALPHA"/>
    <property type="match status" value="1"/>
</dbReference>
<keyword evidence="5 9" id="KW-0822">Tryptophan biosynthesis</keyword>
<dbReference type="InterPro" id="IPR013785">
    <property type="entry name" value="Aldolase_TIM"/>
</dbReference>
<dbReference type="NCBIfam" id="TIGR00262">
    <property type="entry name" value="trpA"/>
    <property type="match status" value="1"/>
</dbReference>
<dbReference type="SUPFAM" id="SSF51366">
    <property type="entry name" value="Ribulose-phoshate binding barrel"/>
    <property type="match status" value="1"/>
</dbReference>
<comment type="similarity">
    <text evidence="9 10">Belongs to the TrpA family.</text>
</comment>
<dbReference type="RefSeq" id="WP_338236701.1">
    <property type="nucleotide sequence ID" value="NZ_BQKE01000001.1"/>
</dbReference>
<dbReference type="AlphaFoldDB" id="A0AAN4VXW9"/>
<evidence type="ECO:0000256" key="2">
    <source>
        <dbReference type="ARBA" id="ARBA00004733"/>
    </source>
</evidence>
<evidence type="ECO:0000313" key="12">
    <source>
        <dbReference type="Proteomes" id="UP001310022"/>
    </source>
</evidence>
<dbReference type="Pfam" id="PF00290">
    <property type="entry name" value="Trp_syntA"/>
    <property type="match status" value="1"/>
</dbReference>
<dbReference type="InterPro" id="IPR011060">
    <property type="entry name" value="RibuloseP-bd_barrel"/>
</dbReference>
<feature type="active site" description="Proton acceptor" evidence="9">
    <location>
        <position position="57"/>
    </location>
</feature>
<evidence type="ECO:0000256" key="3">
    <source>
        <dbReference type="ARBA" id="ARBA00011270"/>
    </source>
</evidence>
<evidence type="ECO:0000256" key="5">
    <source>
        <dbReference type="ARBA" id="ARBA00022822"/>
    </source>
</evidence>
<dbReference type="FunFam" id="3.20.20.70:FF:000037">
    <property type="entry name" value="Tryptophan synthase alpha chain"/>
    <property type="match status" value="1"/>
</dbReference>
<feature type="active site" description="Proton acceptor" evidence="9">
    <location>
        <position position="46"/>
    </location>
</feature>
<evidence type="ECO:0000256" key="9">
    <source>
        <dbReference type="HAMAP-Rule" id="MF_00131"/>
    </source>
</evidence>
<dbReference type="EMBL" id="BQKE01000001">
    <property type="protein sequence ID" value="GJM61081.1"/>
    <property type="molecule type" value="Genomic_DNA"/>
</dbReference>
<keyword evidence="4 9" id="KW-0028">Amino-acid biosynthesis</keyword>
<dbReference type="CDD" id="cd04724">
    <property type="entry name" value="Tryptophan_synthase_alpha"/>
    <property type="match status" value="1"/>
</dbReference>
<dbReference type="InterPro" id="IPR018204">
    <property type="entry name" value="Trp_synthase_alpha_AS"/>
</dbReference>
<evidence type="ECO:0000256" key="6">
    <source>
        <dbReference type="ARBA" id="ARBA00023141"/>
    </source>
</evidence>
<sequence>MNRINQLFEEKDSNLLNVYFTAGYPNTADTRTVLESLDAAGADLIEIGIPFSDPVADGPVIQRSNEKALAQGMSLKLLFEQLDGMRDTVKAPVILMGYVNPVIQFGIEEFCKECQRVGVDGIIVPDLPLQAYLDDYKATFDAYGIRNVFLISPQTSAERIRLIDEKTDGFIYMVSDAGTTGARKGISEAQLTYFERIQDMKLKNPRLIGFGISDHDSFSTACNYANGAIIGSAFVNSLTEAEDIPTAITNFVSRVKNG</sequence>
<dbReference type="HAMAP" id="MF_00131">
    <property type="entry name" value="Trp_synth_alpha"/>
    <property type="match status" value="1"/>
</dbReference>